<dbReference type="InterPro" id="IPR000687">
    <property type="entry name" value="RIO_kinase"/>
</dbReference>
<evidence type="ECO:0000256" key="2">
    <source>
        <dbReference type="ARBA" id="ARBA00012513"/>
    </source>
</evidence>
<dbReference type="EC" id="2.7.11.1" evidence="2"/>
<keyword evidence="4" id="KW-0808">Transferase</keyword>
<feature type="region of interest" description="Disordered" evidence="12">
    <location>
        <begin position="1"/>
        <end position="88"/>
    </location>
</feature>
<evidence type="ECO:0000256" key="4">
    <source>
        <dbReference type="ARBA" id="ARBA00022679"/>
    </source>
</evidence>
<dbReference type="AlphaFoldDB" id="A0AAU8DJL3"/>
<sequence length="363" mass="39705">MSSSHNDPPSPNTPEHDPDDPYDRYASWAAEYDDPADVERAQSVRRRRGRPTADGPRLVGEGRSGRVSVEAESVEPLDAAEDADRFPAGDLEPLTYSTYVTADHGPEPLPDWVLTSANCVDTPLGVVKTGKEADVHLLDRSLPGGEGSLLAVKTYRSAEHRMFHRDAGYLEGRRTRRSREMRAMAKRTQFGRDLLSGRWAAAEFAALSTVWSAGGRVPYPVQLIGSELMMEFIGDPDGTAAPRLADHDTDPSGWTELWHDLVATLEILAEAGMTHGDLSAYNILATDDGCVVIDLPQVVDLIANPQGIDYLHRDCTRVADFFSRRGVLAADASTLTDHLWQYATGSDRRPDLSGPPLPETSSE</sequence>
<evidence type="ECO:0000256" key="11">
    <source>
        <dbReference type="ARBA" id="ARBA00048679"/>
    </source>
</evidence>
<dbReference type="GO" id="GO:0046872">
    <property type="term" value="F:metal ion binding"/>
    <property type="evidence" value="ECO:0007669"/>
    <property type="project" value="UniProtKB-KW"/>
</dbReference>
<dbReference type="InterPro" id="IPR011009">
    <property type="entry name" value="Kinase-like_dom_sf"/>
</dbReference>
<dbReference type="GO" id="GO:0004674">
    <property type="term" value="F:protein serine/threonine kinase activity"/>
    <property type="evidence" value="ECO:0007669"/>
    <property type="project" value="UniProtKB-KW"/>
</dbReference>
<comment type="catalytic activity">
    <reaction evidence="11">
        <text>L-seryl-[protein] + ATP = O-phospho-L-seryl-[protein] + ADP + H(+)</text>
        <dbReference type="Rhea" id="RHEA:17989"/>
        <dbReference type="Rhea" id="RHEA-COMP:9863"/>
        <dbReference type="Rhea" id="RHEA-COMP:11604"/>
        <dbReference type="ChEBI" id="CHEBI:15378"/>
        <dbReference type="ChEBI" id="CHEBI:29999"/>
        <dbReference type="ChEBI" id="CHEBI:30616"/>
        <dbReference type="ChEBI" id="CHEBI:83421"/>
        <dbReference type="ChEBI" id="CHEBI:456216"/>
        <dbReference type="EC" id="2.7.11.1"/>
    </reaction>
</comment>
<evidence type="ECO:0000256" key="1">
    <source>
        <dbReference type="ARBA" id="ARBA00009196"/>
    </source>
</evidence>
<protein>
    <recommendedName>
        <fullName evidence="2">non-specific serine/threonine protein kinase</fullName>
        <ecNumber evidence="2">2.7.11.1</ecNumber>
    </recommendedName>
</protein>
<evidence type="ECO:0000259" key="13">
    <source>
        <dbReference type="SMART" id="SM00090"/>
    </source>
</evidence>
<dbReference type="InterPro" id="IPR018934">
    <property type="entry name" value="RIO_dom"/>
</dbReference>
<evidence type="ECO:0000256" key="5">
    <source>
        <dbReference type="ARBA" id="ARBA00022723"/>
    </source>
</evidence>
<dbReference type="InterPro" id="IPR051272">
    <property type="entry name" value="RIO-type_Ser/Thr_kinase"/>
</dbReference>
<dbReference type="Gene3D" id="1.10.510.10">
    <property type="entry name" value="Transferase(Phosphotransferase) domain 1"/>
    <property type="match status" value="1"/>
</dbReference>
<keyword evidence="8" id="KW-0067">ATP-binding</keyword>
<evidence type="ECO:0000256" key="12">
    <source>
        <dbReference type="SAM" id="MobiDB-lite"/>
    </source>
</evidence>
<dbReference type="EMBL" id="CP159218">
    <property type="protein sequence ID" value="XCG61960.1"/>
    <property type="molecule type" value="Genomic_DNA"/>
</dbReference>
<keyword evidence="3" id="KW-0723">Serine/threonine-protein kinase</keyword>
<dbReference type="RefSeq" id="WP_353647576.1">
    <property type="nucleotide sequence ID" value="NZ_CP159218.1"/>
</dbReference>
<keyword evidence="6" id="KW-0547">Nucleotide-binding</keyword>
<evidence type="ECO:0000256" key="10">
    <source>
        <dbReference type="ARBA" id="ARBA00047899"/>
    </source>
</evidence>
<accession>A0AAU8DJL3</accession>
<proteinExistence type="inferred from homology"/>
<dbReference type="SUPFAM" id="SSF56112">
    <property type="entry name" value="Protein kinase-like (PK-like)"/>
    <property type="match status" value="1"/>
</dbReference>
<dbReference type="Pfam" id="PF01163">
    <property type="entry name" value="RIO1"/>
    <property type="match status" value="1"/>
</dbReference>
<evidence type="ECO:0000256" key="9">
    <source>
        <dbReference type="ARBA" id="ARBA00022842"/>
    </source>
</evidence>
<keyword evidence="5" id="KW-0479">Metal-binding</keyword>
<organism evidence="14">
    <name type="scientific">Nakamurella sp. A5-74</name>
    <dbReference type="NCBI Taxonomy" id="3158264"/>
    <lineage>
        <taxon>Bacteria</taxon>
        <taxon>Bacillati</taxon>
        <taxon>Actinomycetota</taxon>
        <taxon>Actinomycetes</taxon>
        <taxon>Nakamurellales</taxon>
        <taxon>Nakamurellaceae</taxon>
        <taxon>Nakamurella</taxon>
    </lineage>
</organism>
<evidence type="ECO:0000256" key="3">
    <source>
        <dbReference type="ARBA" id="ARBA00022527"/>
    </source>
</evidence>
<evidence type="ECO:0000256" key="8">
    <source>
        <dbReference type="ARBA" id="ARBA00022840"/>
    </source>
</evidence>
<reference evidence="14" key="1">
    <citation type="submission" date="2024-05" db="EMBL/GenBank/DDBJ databases">
        <authorList>
            <person name="Cai S.Y."/>
            <person name="Jin L.M."/>
            <person name="Li H.R."/>
        </authorList>
    </citation>
    <scope>NUCLEOTIDE SEQUENCE</scope>
    <source>
        <strain evidence="14">A5-74</strain>
    </source>
</reference>
<keyword evidence="9" id="KW-0460">Magnesium</keyword>
<feature type="compositionally biased region" description="Acidic residues" evidence="12">
    <location>
        <begin position="72"/>
        <end position="81"/>
    </location>
</feature>
<evidence type="ECO:0000313" key="14">
    <source>
        <dbReference type="EMBL" id="XCG61960.1"/>
    </source>
</evidence>
<dbReference type="Gene3D" id="3.30.200.20">
    <property type="entry name" value="Phosphorylase Kinase, domain 1"/>
    <property type="match status" value="1"/>
</dbReference>
<dbReference type="SMART" id="SM00090">
    <property type="entry name" value="RIO"/>
    <property type="match status" value="1"/>
</dbReference>
<gene>
    <name evidence="14" type="ORF">ABLG96_11750</name>
</gene>
<keyword evidence="7" id="KW-0418">Kinase</keyword>
<dbReference type="GO" id="GO:0005524">
    <property type="term" value="F:ATP binding"/>
    <property type="evidence" value="ECO:0007669"/>
    <property type="project" value="UniProtKB-KW"/>
</dbReference>
<comment type="similarity">
    <text evidence="1">Belongs to the protein kinase superfamily. RIO-type Ser/Thr kinase family.</text>
</comment>
<feature type="domain" description="RIO kinase" evidence="13">
    <location>
        <begin position="92"/>
        <end position="345"/>
    </location>
</feature>
<feature type="compositionally biased region" description="Basic and acidic residues" evidence="12">
    <location>
        <begin position="14"/>
        <end position="23"/>
    </location>
</feature>
<evidence type="ECO:0000256" key="7">
    <source>
        <dbReference type="ARBA" id="ARBA00022777"/>
    </source>
</evidence>
<name>A0AAU8DJL3_9ACTN</name>
<dbReference type="PANTHER" id="PTHR45723">
    <property type="entry name" value="SERINE/THREONINE-PROTEIN KINASE RIO1"/>
    <property type="match status" value="1"/>
</dbReference>
<evidence type="ECO:0000256" key="6">
    <source>
        <dbReference type="ARBA" id="ARBA00022741"/>
    </source>
</evidence>
<comment type="catalytic activity">
    <reaction evidence="10">
        <text>L-threonyl-[protein] + ATP = O-phospho-L-threonyl-[protein] + ADP + H(+)</text>
        <dbReference type="Rhea" id="RHEA:46608"/>
        <dbReference type="Rhea" id="RHEA-COMP:11060"/>
        <dbReference type="Rhea" id="RHEA-COMP:11605"/>
        <dbReference type="ChEBI" id="CHEBI:15378"/>
        <dbReference type="ChEBI" id="CHEBI:30013"/>
        <dbReference type="ChEBI" id="CHEBI:30616"/>
        <dbReference type="ChEBI" id="CHEBI:61977"/>
        <dbReference type="ChEBI" id="CHEBI:456216"/>
        <dbReference type="EC" id="2.7.11.1"/>
    </reaction>
</comment>